<dbReference type="InterPro" id="IPR058664">
    <property type="entry name" value="ARB_00930-like_C"/>
</dbReference>
<dbReference type="SUPFAM" id="SSF56601">
    <property type="entry name" value="beta-lactamase/transpeptidase-like"/>
    <property type="match status" value="1"/>
</dbReference>
<evidence type="ECO:0000259" key="2">
    <source>
        <dbReference type="Pfam" id="PF26335"/>
    </source>
</evidence>
<proteinExistence type="predicted"/>
<protein>
    <submittedName>
        <fullName evidence="3">Beta-lactamase family protein</fullName>
    </submittedName>
</protein>
<dbReference type="PANTHER" id="PTHR22935:SF97">
    <property type="entry name" value="BETA-LACTAMASE-RELATED DOMAIN-CONTAINING PROTEIN"/>
    <property type="match status" value="1"/>
</dbReference>
<keyword evidence="4" id="KW-1185">Reference proteome</keyword>
<dbReference type="Gene3D" id="3.40.710.10">
    <property type="entry name" value="DD-peptidase/beta-lactamase superfamily"/>
    <property type="match status" value="1"/>
</dbReference>
<dbReference type="AlphaFoldDB" id="A0A6A6QZG4"/>
<accession>A0A6A6QZG4</accession>
<dbReference type="Pfam" id="PF00144">
    <property type="entry name" value="Beta-lactamase"/>
    <property type="match status" value="1"/>
</dbReference>
<name>A0A6A6QZG4_9PEZI</name>
<dbReference type="Proteomes" id="UP000799750">
    <property type="component" value="Unassembled WGS sequence"/>
</dbReference>
<feature type="domain" description="Beta-lactamase-like ARB-00930-like C-terminal" evidence="2">
    <location>
        <begin position="445"/>
        <end position="584"/>
    </location>
</feature>
<organism evidence="3 4">
    <name type="scientific">Lophium mytilinum</name>
    <dbReference type="NCBI Taxonomy" id="390894"/>
    <lineage>
        <taxon>Eukaryota</taxon>
        <taxon>Fungi</taxon>
        <taxon>Dikarya</taxon>
        <taxon>Ascomycota</taxon>
        <taxon>Pezizomycotina</taxon>
        <taxon>Dothideomycetes</taxon>
        <taxon>Pleosporomycetidae</taxon>
        <taxon>Mytilinidiales</taxon>
        <taxon>Mytilinidiaceae</taxon>
        <taxon>Lophium</taxon>
    </lineage>
</organism>
<gene>
    <name evidence="3" type="ORF">BU16DRAFT_320292</name>
</gene>
<dbReference type="Pfam" id="PF26335">
    <property type="entry name" value="ARB_00930_C"/>
    <property type="match status" value="1"/>
</dbReference>
<dbReference type="EMBL" id="MU004186">
    <property type="protein sequence ID" value="KAF2497639.1"/>
    <property type="molecule type" value="Genomic_DNA"/>
</dbReference>
<evidence type="ECO:0000259" key="1">
    <source>
        <dbReference type="Pfam" id="PF00144"/>
    </source>
</evidence>
<evidence type="ECO:0000313" key="3">
    <source>
        <dbReference type="EMBL" id="KAF2497639.1"/>
    </source>
</evidence>
<dbReference type="InterPro" id="IPR051478">
    <property type="entry name" value="Beta-lactamase-like_AB/R"/>
</dbReference>
<feature type="domain" description="Beta-lactamase-related" evidence="1">
    <location>
        <begin position="105"/>
        <end position="416"/>
    </location>
</feature>
<sequence>MRLSLQSLSIVSLCTTRAYSTLLGPRYPVPTDLTSDDSVVTAGWKNVTSLFDTYLHGDRSSIPNPPTGLENLTFSIGMFSIHDPAAQSLQYHYTSKEVETGPGVHKVDGDSIYKVASISKLITVFTAMLSFDVDQWARPITDFVPSLSKSALDKVGHDRISHTQWEDVSLRALAAQIAGVSAADLPAGEDAALVVDTTTGVPPLNLSDLEALYPCSKYANPLADCPPELWFEGELERAPAFEAWTTPAYANNGFMLLGIALANITGKPLTQVYRDLVFDPLGMAHSSATPPPVSEFSQYVSPGNTTDMTQGGGFTVSSGGLFLSLNDLATFGTALLNSTLLPANKTREWMKPISHTADLSFSVGAPWEIYRYTHANSGAVTDMYTKAGDSGNFTGYAVMLPDYDAGFNVISAGNQQVTSLQKSVLARKIADFITATMVPALEAQAIAEVKRNFAGTYASKNPALNSSLTLTFNESSEDPGLYMSSWISNGTDMIPENWFGAWPAVTLQPSTRQPGQQAFRAIGVEPKLPPGAGPFATMFNTNSWISVYVNVYGGEDMGLFVFDVGADGRATSVELRAIKVKLERIN</sequence>
<dbReference type="InterPro" id="IPR012338">
    <property type="entry name" value="Beta-lactam/transpept-like"/>
</dbReference>
<reference evidence="3" key="1">
    <citation type="journal article" date="2020" name="Stud. Mycol.">
        <title>101 Dothideomycetes genomes: a test case for predicting lifestyles and emergence of pathogens.</title>
        <authorList>
            <person name="Haridas S."/>
            <person name="Albert R."/>
            <person name="Binder M."/>
            <person name="Bloem J."/>
            <person name="Labutti K."/>
            <person name="Salamov A."/>
            <person name="Andreopoulos B."/>
            <person name="Baker S."/>
            <person name="Barry K."/>
            <person name="Bills G."/>
            <person name="Bluhm B."/>
            <person name="Cannon C."/>
            <person name="Castanera R."/>
            <person name="Culley D."/>
            <person name="Daum C."/>
            <person name="Ezra D."/>
            <person name="Gonzalez J."/>
            <person name="Henrissat B."/>
            <person name="Kuo A."/>
            <person name="Liang C."/>
            <person name="Lipzen A."/>
            <person name="Lutzoni F."/>
            <person name="Magnuson J."/>
            <person name="Mondo S."/>
            <person name="Nolan M."/>
            <person name="Ohm R."/>
            <person name="Pangilinan J."/>
            <person name="Park H.-J."/>
            <person name="Ramirez L."/>
            <person name="Alfaro M."/>
            <person name="Sun H."/>
            <person name="Tritt A."/>
            <person name="Yoshinaga Y."/>
            <person name="Zwiers L.-H."/>
            <person name="Turgeon B."/>
            <person name="Goodwin S."/>
            <person name="Spatafora J."/>
            <person name="Crous P."/>
            <person name="Grigoriev I."/>
        </authorList>
    </citation>
    <scope>NUCLEOTIDE SEQUENCE</scope>
    <source>
        <strain evidence="3">CBS 269.34</strain>
    </source>
</reference>
<evidence type="ECO:0000313" key="4">
    <source>
        <dbReference type="Proteomes" id="UP000799750"/>
    </source>
</evidence>
<dbReference type="PANTHER" id="PTHR22935">
    <property type="entry name" value="PENICILLIN-BINDING PROTEIN"/>
    <property type="match status" value="1"/>
</dbReference>
<dbReference type="InterPro" id="IPR001466">
    <property type="entry name" value="Beta-lactam-related"/>
</dbReference>
<dbReference type="OrthoDB" id="5946976at2759"/>